<protein>
    <submittedName>
        <fullName evidence="2">UPF0481 protein At3g47200-like</fullName>
    </submittedName>
</protein>
<name>A0A2I4DWW4_JUGRE</name>
<gene>
    <name evidence="2" type="primary">LOC108984201</name>
</gene>
<organism evidence="1 2">
    <name type="scientific">Juglans regia</name>
    <name type="common">English walnut</name>
    <dbReference type="NCBI Taxonomy" id="51240"/>
    <lineage>
        <taxon>Eukaryota</taxon>
        <taxon>Viridiplantae</taxon>
        <taxon>Streptophyta</taxon>
        <taxon>Embryophyta</taxon>
        <taxon>Tracheophyta</taxon>
        <taxon>Spermatophyta</taxon>
        <taxon>Magnoliopsida</taxon>
        <taxon>eudicotyledons</taxon>
        <taxon>Gunneridae</taxon>
        <taxon>Pentapetalae</taxon>
        <taxon>rosids</taxon>
        <taxon>fabids</taxon>
        <taxon>Fagales</taxon>
        <taxon>Juglandaceae</taxon>
        <taxon>Juglans</taxon>
    </lineage>
</organism>
<dbReference type="STRING" id="51240.A0A2I4DWW4"/>
<dbReference type="PANTHER" id="PTHR31170:SF19">
    <property type="match status" value="1"/>
</dbReference>
<keyword evidence="1" id="KW-1185">Reference proteome</keyword>
<evidence type="ECO:0000313" key="2">
    <source>
        <dbReference type="RefSeq" id="XP_018811625.1"/>
    </source>
</evidence>
<dbReference type="AlphaFoldDB" id="A0A2I4DWW4"/>
<dbReference type="Proteomes" id="UP000235220">
    <property type="component" value="Chromosome 6"/>
</dbReference>
<dbReference type="Gramene" id="Jr06_14100_p1">
    <property type="protein sequence ID" value="cds.Jr06_14100_p1"/>
    <property type="gene ID" value="Jr06_14100"/>
</dbReference>
<dbReference type="PANTHER" id="PTHR31170">
    <property type="entry name" value="BNAC04G53230D PROTEIN"/>
    <property type="match status" value="1"/>
</dbReference>
<dbReference type="KEGG" id="jre:108984201"/>
<reference evidence="2" key="1">
    <citation type="submission" date="2025-08" db="UniProtKB">
        <authorList>
            <consortium name="RefSeq"/>
        </authorList>
    </citation>
    <scope>IDENTIFICATION</scope>
    <source>
        <tissue evidence="2">Leaves</tissue>
    </source>
</reference>
<evidence type="ECO:0000313" key="1">
    <source>
        <dbReference type="Proteomes" id="UP000235220"/>
    </source>
</evidence>
<dbReference type="InterPro" id="IPR004158">
    <property type="entry name" value="DUF247_pln"/>
</dbReference>
<sequence length="450" mass="52093">MGESASHQELLQDHEGNIANSLMKENEHDLLANAITKTLESLKPLLESPGICIYKVPDPLRYSNEEAYTPQVISIGPFHRENKKLQAMEKFKLRYLKSFMKERATAINLEDLVSTIKAAEESVRECYSETFQSICSDDFVEMILLDSIFIIEFFLRNLPRKDWMPSDQLATLKPWLRSGMELDFMLLENQLPFFIIQKIYEITVLASFPTSYPSFIDLTFQLFSRYNLQNKSPCAELNILHFADLVRFFCLPPPERQQERGKKLLKEMHSATQLAEVGLKFKWVDISSKCSQLDLKFTNDGVLHIPRFDWNNTSELYARNLIAIEQCHYPDHAYVTDYYILLRYLIKTGKDVDLLVREEIITDWLDDTNSTTFVSKLCGNIVYSSMNANYHSIGEDLSKFYKTRVSYFQILWATLKRDYFRTPWMGASTIAAVILLVLTVIQTGCSLSSL</sequence>
<dbReference type="Pfam" id="PF03140">
    <property type="entry name" value="DUF247"/>
    <property type="match status" value="1"/>
</dbReference>
<dbReference type="GeneID" id="108984201"/>
<accession>A0A2I4DWW4</accession>
<proteinExistence type="predicted"/>
<dbReference type="RefSeq" id="XP_018811625.1">
    <property type="nucleotide sequence ID" value="XM_018956080.1"/>
</dbReference>
<dbReference type="OrthoDB" id="605154at2759"/>